<evidence type="ECO:0000313" key="2">
    <source>
        <dbReference type="EMBL" id="KAA1079757.1"/>
    </source>
</evidence>
<evidence type="ECO:0000313" key="5">
    <source>
        <dbReference type="Proteomes" id="UP000325313"/>
    </source>
</evidence>
<dbReference type="Proteomes" id="UP000324748">
    <property type="component" value="Unassembled WGS sequence"/>
</dbReference>
<evidence type="ECO:0000313" key="3">
    <source>
        <dbReference type="EMBL" id="KAA1100781.1"/>
    </source>
</evidence>
<dbReference type="EMBL" id="VSWC01000132">
    <property type="protein sequence ID" value="KAA1079757.1"/>
    <property type="molecule type" value="Genomic_DNA"/>
</dbReference>
<evidence type="ECO:0000313" key="4">
    <source>
        <dbReference type="Proteomes" id="UP000324748"/>
    </source>
</evidence>
<reference evidence="4 5" key="1">
    <citation type="submission" date="2019-05" db="EMBL/GenBank/DDBJ databases">
        <title>Emergence of the Ug99 lineage of the wheat stem rust pathogen through somatic hybridization.</title>
        <authorList>
            <person name="Li F."/>
            <person name="Upadhyaya N.M."/>
            <person name="Sperschneider J."/>
            <person name="Matny O."/>
            <person name="Nguyen-Phuc H."/>
            <person name="Mago R."/>
            <person name="Raley C."/>
            <person name="Miller M.E."/>
            <person name="Silverstein K.A.T."/>
            <person name="Henningsen E."/>
            <person name="Hirsch C.D."/>
            <person name="Visser B."/>
            <person name="Pretorius Z.A."/>
            <person name="Steffenson B.J."/>
            <person name="Schwessinger B."/>
            <person name="Dodds P.N."/>
            <person name="Figueroa M."/>
        </authorList>
    </citation>
    <scope>NUCLEOTIDE SEQUENCE [LARGE SCALE GENOMIC DNA]</scope>
    <source>
        <strain evidence="2">21-0</strain>
        <strain evidence="3 5">Ug99</strain>
    </source>
</reference>
<name>A0A5B0MS08_PUCGR</name>
<dbReference type="Proteomes" id="UP000325313">
    <property type="component" value="Unassembled WGS sequence"/>
</dbReference>
<feature type="compositionally biased region" description="Polar residues" evidence="1">
    <location>
        <begin position="17"/>
        <end position="30"/>
    </location>
</feature>
<evidence type="ECO:0000256" key="1">
    <source>
        <dbReference type="SAM" id="MobiDB-lite"/>
    </source>
</evidence>
<keyword evidence="4" id="KW-1185">Reference proteome</keyword>
<gene>
    <name evidence="2" type="ORF">PGT21_023263</name>
    <name evidence="3" type="ORF">PGTUg99_026932</name>
</gene>
<dbReference type="EMBL" id="VDEP01000339">
    <property type="protein sequence ID" value="KAA1100781.1"/>
    <property type="molecule type" value="Genomic_DNA"/>
</dbReference>
<accession>A0A5B0MS08</accession>
<proteinExistence type="predicted"/>
<comment type="caution">
    <text evidence="2">The sequence shown here is derived from an EMBL/GenBank/DDBJ whole genome shotgun (WGS) entry which is preliminary data.</text>
</comment>
<feature type="region of interest" description="Disordered" evidence="1">
    <location>
        <begin position="1"/>
        <end position="38"/>
    </location>
</feature>
<organism evidence="2 4">
    <name type="scientific">Puccinia graminis f. sp. tritici</name>
    <dbReference type="NCBI Taxonomy" id="56615"/>
    <lineage>
        <taxon>Eukaryota</taxon>
        <taxon>Fungi</taxon>
        <taxon>Dikarya</taxon>
        <taxon>Basidiomycota</taxon>
        <taxon>Pucciniomycotina</taxon>
        <taxon>Pucciniomycetes</taxon>
        <taxon>Pucciniales</taxon>
        <taxon>Pucciniaceae</taxon>
        <taxon>Puccinia</taxon>
    </lineage>
</organism>
<protein>
    <submittedName>
        <fullName evidence="2">Uncharacterized protein</fullName>
    </submittedName>
</protein>
<sequence>MLPRPNDYKRRHPRANGQHNNQLNNTDSSTPPWPANDTQLHRPMYVFGLFDIIKLGGTI</sequence>
<dbReference type="AlphaFoldDB" id="A0A5B0MS08"/>